<gene>
    <name evidence="1" type="ORF">AB5J58_45230</name>
</gene>
<dbReference type="PROSITE" id="PS51365">
    <property type="entry name" value="RENAL_DIPEPTIDASE_2"/>
    <property type="match status" value="1"/>
</dbReference>
<dbReference type="AlphaFoldDB" id="A0AB39MLQ9"/>
<accession>A0AB39MLQ9</accession>
<sequence>MTDTVTDVVEQVLRSTPVFDGHNDLPSALRARSGYSVEGLADGRPDLHTDLPRLRAGGVGAQFWSVFVPSNLPEPEAVVATFEQIDAVYRLVARYPDTLRIAYTADDVERAHADGRIASLLGIEGGHSLAESPGVLRSYARLGVRYVTLTHNDNTTWADSATDEPAVGGLNDTGRAIVAELNRTGVLVDLSHVADSTQRAALAASTSPVLFSHSSARALNDHPRNVADPVLELLRDNGGVVQLTFVPYFISAEVAEWGKELQAERERLGLPAQSWTWPRAPRPGEDPARVAEEIATAFAASADDRLRRWTEKHPHPEVTVAQVADHVEHAREVAGRDHIGLGGDYDGVDHQPVDLADVSGYPVLLRELADRGWSRADLEALTGRNVLRVLREAEQRATEPLWPTVPLR</sequence>
<dbReference type="GO" id="GO:0006508">
    <property type="term" value="P:proteolysis"/>
    <property type="evidence" value="ECO:0007669"/>
    <property type="project" value="InterPro"/>
</dbReference>
<dbReference type="Gene3D" id="3.20.20.140">
    <property type="entry name" value="Metal-dependent hydrolases"/>
    <property type="match status" value="1"/>
</dbReference>
<dbReference type="PANTHER" id="PTHR10443:SF12">
    <property type="entry name" value="DIPEPTIDASE"/>
    <property type="match status" value="1"/>
</dbReference>
<dbReference type="GO" id="GO:0070573">
    <property type="term" value="F:metallodipeptidase activity"/>
    <property type="evidence" value="ECO:0007669"/>
    <property type="project" value="InterPro"/>
</dbReference>
<protein>
    <submittedName>
        <fullName evidence="1">Dipeptidase</fullName>
    </submittedName>
</protein>
<dbReference type="EMBL" id="CP163431">
    <property type="protein sequence ID" value="XDQ06952.1"/>
    <property type="molecule type" value="Genomic_DNA"/>
</dbReference>
<dbReference type="PANTHER" id="PTHR10443">
    <property type="entry name" value="MICROSOMAL DIPEPTIDASE"/>
    <property type="match status" value="1"/>
</dbReference>
<dbReference type="InterPro" id="IPR008257">
    <property type="entry name" value="Pept_M19"/>
</dbReference>
<dbReference type="SUPFAM" id="SSF51556">
    <property type="entry name" value="Metallo-dependent hydrolases"/>
    <property type="match status" value="1"/>
</dbReference>
<dbReference type="CDD" id="cd01301">
    <property type="entry name" value="rDP_like"/>
    <property type="match status" value="1"/>
</dbReference>
<dbReference type="RefSeq" id="WP_369191798.1">
    <property type="nucleotide sequence ID" value="NZ_CP163431.1"/>
</dbReference>
<evidence type="ECO:0000313" key="1">
    <source>
        <dbReference type="EMBL" id="XDQ06952.1"/>
    </source>
</evidence>
<reference evidence="1" key="1">
    <citation type="submission" date="2024-07" db="EMBL/GenBank/DDBJ databases">
        <authorList>
            <person name="Yu S.T."/>
        </authorList>
    </citation>
    <scope>NUCLEOTIDE SEQUENCE</scope>
    <source>
        <strain evidence="1">R08</strain>
    </source>
</reference>
<name>A0AB39MLQ9_9ACTN</name>
<proteinExistence type="predicted"/>
<dbReference type="InterPro" id="IPR032466">
    <property type="entry name" value="Metal_Hydrolase"/>
</dbReference>
<dbReference type="Pfam" id="PF01244">
    <property type="entry name" value="Peptidase_M19"/>
    <property type="match status" value="1"/>
</dbReference>
<organism evidence="1">
    <name type="scientific">Streptomyces sp. R08</name>
    <dbReference type="NCBI Taxonomy" id="3238624"/>
    <lineage>
        <taxon>Bacteria</taxon>
        <taxon>Bacillati</taxon>
        <taxon>Actinomycetota</taxon>
        <taxon>Actinomycetes</taxon>
        <taxon>Kitasatosporales</taxon>
        <taxon>Streptomycetaceae</taxon>
        <taxon>Streptomyces</taxon>
    </lineage>
</organism>